<evidence type="ECO:0000313" key="4">
    <source>
        <dbReference type="Proteomes" id="UP000725002"/>
    </source>
</evidence>
<protein>
    <recommendedName>
        <fullName evidence="2">BACON domain-containing protein</fullName>
    </recommendedName>
</protein>
<dbReference type="AlphaFoldDB" id="A0A940DU22"/>
<feature type="compositionally biased region" description="Low complexity" evidence="1">
    <location>
        <begin position="1"/>
        <end position="12"/>
    </location>
</feature>
<evidence type="ECO:0000259" key="2">
    <source>
        <dbReference type="Pfam" id="PF13004"/>
    </source>
</evidence>
<reference evidence="3" key="1">
    <citation type="submission" date="2020-10" db="EMBL/GenBank/DDBJ databases">
        <authorList>
            <person name="Gilroy R."/>
        </authorList>
    </citation>
    <scope>NUCLEOTIDE SEQUENCE</scope>
    <source>
        <strain evidence="3">G3-8215</strain>
    </source>
</reference>
<evidence type="ECO:0000256" key="1">
    <source>
        <dbReference type="SAM" id="MobiDB-lite"/>
    </source>
</evidence>
<dbReference type="EMBL" id="JADILV010000071">
    <property type="protein sequence ID" value="MBO8484354.1"/>
    <property type="molecule type" value="Genomic_DNA"/>
</dbReference>
<dbReference type="Proteomes" id="UP000725002">
    <property type="component" value="Unassembled WGS sequence"/>
</dbReference>
<feature type="domain" description="BACON" evidence="2">
    <location>
        <begin position="2"/>
        <end position="50"/>
    </location>
</feature>
<feature type="region of interest" description="Disordered" evidence="1">
    <location>
        <begin position="1"/>
        <end position="24"/>
    </location>
</feature>
<feature type="compositionally biased region" description="Polar residues" evidence="1">
    <location>
        <begin position="13"/>
        <end position="24"/>
    </location>
</feature>
<organism evidence="3 4">
    <name type="scientific">Candidatus Cryptobacteroides avicola</name>
    <dbReference type="NCBI Taxonomy" id="2840757"/>
    <lineage>
        <taxon>Bacteria</taxon>
        <taxon>Pseudomonadati</taxon>
        <taxon>Bacteroidota</taxon>
        <taxon>Bacteroidia</taxon>
        <taxon>Bacteroidales</taxon>
        <taxon>Candidatus Cryptobacteroides</taxon>
    </lineage>
</organism>
<proteinExistence type="predicted"/>
<name>A0A940DU22_9BACT</name>
<dbReference type="InterPro" id="IPR024361">
    <property type="entry name" value="BACON"/>
</dbReference>
<accession>A0A940DU22</accession>
<comment type="caution">
    <text evidence="3">The sequence shown here is derived from an EMBL/GenBank/DDBJ whole genome shotgun (WGS) entry which is preliminary data.</text>
</comment>
<reference evidence="3" key="2">
    <citation type="journal article" date="2021" name="PeerJ">
        <title>Extensive microbial diversity within the chicken gut microbiome revealed by metagenomics and culture.</title>
        <authorList>
            <person name="Gilroy R."/>
            <person name="Ravi A."/>
            <person name="Getino M."/>
            <person name="Pursley I."/>
            <person name="Horton D.L."/>
            <person name="Alikhan N.F."/>
            <person name="Baker D."/>
            <person name="Gharbi K."/>
            <person name="Hall N."/>
            <person name="Watson M."/>
            <person name="Adriaenssens E.M."/>
            <person name="Foster-Nyarko E."/>
            <person name="Jarju S."/>
            <person name="Secka A."/>
            <person name="Antonio M."/>
            <person name="Oren A."/>
            <person name="Chaudhuri R.R."/>
            <person name="La Ragione R."/>
            <person name="Hildebrand F."/>
            <person name="Pallen M.J."/>
        </authorList>
    </citation>
    <scope>NUCLEOTIDE SEQUENCE</scope>
    <source>
        <strain evidence="3">G3-8215</strain>
    </source>
</reference>
<dbReference type="Pfam" id="PF13004">
    <property type="entry name" value="BACON"/>
    <property type="match status" value="1"/>
</dbReference>
<evidence type="ECO:0000313" key="3">
    <source>
        <dbReference type="EMBL" id="MBO8484354.1"/>
    </source>
</evidence>
<sequence length="617" mass="66238">MTISPSSGSASSEPQTVTVTVTDNTGSDRTATIKFSANNGTVSKNLTVKQTGPEGEPEIEITTVADFLKAEVSDDVWYTLKGQITDLYNTEYGNFTLVDETGSVKVYGLTAEKVNKNDKSFSTLGLKEGDIVTLCGTRDEYNGEDQVGGPSYYISHEEGELPEPEPVNAVYFNDFDKEAAQNNDGWPFLDSFDGWKNETGSGAGSVTYESSGASARTTGGSAGGYSNYDGSGVNNIFFGKDAYFQVGNITLGTETNYTLSFGTEKFDQGGDSQFMHEEFHVYISNDGTKWVELDYSFPNGAPNGKWDLASTTFTVPSGTSALYFYFNADVASVYRLDDLMLAVSSEAGTSIDFSKGTEIGGGGETPDAPAEITVADFIKAPVDDNVYYILTGEITDLYNTEYGNFTLVDETGSVKVYGLTAEKVSSNDKSFSTLGLKEGDVVTLCGTRAEYKGEIQVGGPAYYISHEPGTEEPEDPVDPDSPFVSNVTWTLGTNSYNEKATVNGEGPVDVVKIGKSKAKGSIDITLPAGTTKVNFYAVSWNNETATLSFMMGGEEVGFQAIAKNAGAANSQPYTFTVTESDYYTFNTPMPLPSDMTITVTTQENARAILWGIKAITE</sequence>
<gene>
    <name evidence="3" type="ORF">IAB75_09635</name>
</gene>
<dbReference type="Gene3D" id="2.60.120.260">
    <property type="entry name" value="Galactose-binding domain-like"/>
    <property type="match status" value="1"/>
</dbReference>